<keyword evidence="3" id="KW-1185">Reference proteome</keyword>
<organism evidence="2 3">
    <name type="scientific">Aliiroseovarius zhejiangensis</name>
    <dbReference type="NCBI Taxonomy" id="1632025"/>
    <lineage>
        <taxon>Bacteria</taxon>
        <taxon>Pseudomonadati</taxon>
        <taxon>Pseudomonadota</taxon>
        <taxon>Alphaproteobacteria</taxon>
        <taxon>Rhodobacterales</taxon>
        <taxon>Paracoccaceae</taxon>
        <taxon>Aliiroseovarius</taxon>
    </lineage>
</organism>
<gene>
    <name evidence="2" type="ORF">GCM10016455_30400</name>
</gene>
<feature type="transmembrane region" description="Helical" evidence="1">
    <location>
        <begin position="96"/>
        <end position="117"/>
    </location>
</feature>
<feature type="transmembrane region" description="Helical" evidence="1">
    <location>
        <begin position="71"/>
        <end position="90"/>
    </location>
</feature>
<keyword evidence="1" id="KW-0472">Membrane</keyword>
<evidence type="ECO:0000313" key="3">
    <source>
        <dbReference type="Proteomes" id="UP000609802"/>
    </source>
</evidence>
<reference evidence="3" key="1">
    <citation type="journal article" date="2019" name="Int. J. Syst. Evol. Microbiol.">
        <title>The Global Catalogue of Microorganisms (GCM) 10K type strain sequencing project: providing services to taxonomists for standard genome sequencing and annotation.</title>
        <authorList>
            <consortium name="The Broad Institute Genomics Platform"/>
            <consortium name="The Broad Institute Genome Sequencing Center for Infectious Disease"/>
            <person name="Wu L."/>
            <person name="Ma J."/>
        </authorList>
    </citation>
    <scope>NUCLEOTIDE SEQUENCE [LARGE SCALE GENOMIC DNA]</scope>
    <source>
        <strain evidence="3">KCTC 42443</strain>
    </source>
</reference>
<feature type="transmembrane region" description="Helical" evidence="1">
    <location>
        <begin position="44"/>
        <end position="64"/>
    </location>
</feature>
<comment type="caution">
    <text evidence="2">The sequence shown here is derived from an EMBL/GenBank/DDBJ whole genome shotgun (WGS) entry which is preliminary data.</text>
</comment>
<name>A0ABQ3J8K2_9RHOB</name>
<proteinExistence type="predicted"/>
<keyword evidence="1" id="KW-0812">Transmembrane</keyword>
<feature type="transmembrane region" description="Helical" evidence="1">
    <location>
        <begin position="12"/>
        <end position="32"/>
    </location>
</feature>
<keyword evidence="1" id="KW-1133">Transmembrane helix</keyword>
<dbReference type="EMBL" id="BNCH01000009">
    <property type="protein sequence ID" value="GHF07292.1"/>
    <property type="molecule type" value="Genomic_DNA"/>
</dbReference>
<dbReference type="Proteomes" id="UP000609802">
    <property type="component" value="Unassembled WGS sequence"/>
</dbReference>
<evidence type="ECO:0000256" key="1">
    <source>
        <dbReference type="SAM" id="Phobius"/>
    </source>
</evidence>
<protein>
    <submittedName>
        <fullName evidence="2">Uncharacterized protein</fullName>
    </submittedName>
</protein>
<evidence type="ECO:0000313" key="2">
    <source>
        <dbReference type="EMBL" id="GHF07292.1"/>
    </source>
</evidence>
<dbReference type="RefSeq" id="WP_191287400.1">
    <property type="nucleotide sequence ID" value="NZ_BNCH01000009.1"/>
</dbReference>
<sequence length="125" mass="12722">MLGRPTETAVAGLVMLIILQAVMLASLFAGVAPHPPTKIPLGGIGPILGASFAVAAAAILLGPVTSGAGRVFALLAVAIAPLSFGPQKYLDTQFPLIWPAVLLGQVSAIMVLVSIFVRPTQKPMG</sequence>
<accession>A0ABQ3J8K2</accession>